<dbReference type="SMART" id="SM00387">
    <property type="entry name" value="HATPase_c"/>
    <property type="match status" value="1"/>
</dbReference>
<dbReference type="InterPro" id="IPR011712">
    <property type="entry name" value="Sig_transdc_His_kin_sub3_dim/P"/>
</dbReference>
<evidence type="ECO:0000259" key="12">
    <source>
        <dbReference type="PROSITE" id="PS50885"/>
    </source>
</evidence>
<dbReference type="PROSITE" id="PS50885">
    <property type="entry name" value="HAMP"/>
    <property type="match status" value="1"/>
</dbReference>
<dbReference type="Pfam" id="PF00672">
    <property type="entry name" value="HAMP"/>
    <property type="match status" value="1"/>
</dbReference>
<dbReference type="GO" id="GO:0000155">
    <property type="term" value="F:phosphorelay sensor kinase activity"/>
    <property type="evidence" value="ECO:0007669"/>
    <property type="project" value="InterPro"/>
</dbReference>
<evidence type="ECO:0000256" key="9">
    <source>
        <dbReference type="ARBA" id="ARBA00023012"/>
    </source>
</evidence>
<dbReference type="EMBL" id="BONZ01000077">
    <property type="protein sequence ID" value="GIH19176.1"/>
    <property type="molecule type" value="Genomic_DNA"/>
</dbReference>
<keyword evidence="14" id="KW-1185">Reference proteome</keyword>
<dbReference type="RefSeq" id="WP_203922646.1">
    <property type="nucleotide sequence ID" value="NZ_BONZ01000077.1"/>
</dbReference>
<feature type="transmembrane region" description="Helical" evidence="10">
    <location>
        <begin position="12"/>
        <end position="31"/>
    </location>
</feature>
<feature type="transmembrane region" description="Helical" evidence="10">
    <location>
        <begin position="216"/>
        <end position="239"/>
    </location>
</feature>
<dbReference type="GO" id="GO:0046983">
    <property type="term" value="F:protein dimerization activity"/>
    <property type="evidence" value="ECO:0007669"/>
    <property type="project" value="InterPro"/>
</dbReference>
<keyword evidence="10" id="KW-0472">Membrane</keyword>
<dbReference type="Gene3D" id="1.20.5.1930">
    <property type="match status" value="1"/>
</dbReference>
<evidence type="ECO:0000259" key="11">
    <source>
        <dbReference type="PROSITE" id="PS50109"/>
    </source>
</evidence>
<protein>
    <recommendedName>
        <fullName evidence="3">histidine kinase</fullName>
        <ecNumber evidence="3">2.7.13.3</ecNumber>
    </recommendedName>
</protein>
<evidence type="ECO:0000256" key="7">
    <source>
        <dbReference type="ARBA" id="ARBA00022777"/>
    </source>
</evidence>
<evidence type="ECO:0000256" key="4">
    <source>
        <dbReference type="ARBA" id="ARBA00022553"/>
    </source>
</evidence>
<organism evidence="13 14">
    <name type="scientific">Rugosimonospora africana</name>
    <dbReference type="NCBI Taxonomy" id="556532"/>
    <lineage>
        <taxon>Bacteria</taxon>
        <taxon>Bacillati</taxon>
        <taxon>Actinomycetota</taxon>
        <taxon>Actinomycetes</taxon>
        <taxon>Micromonosporales</taxon>
        <taxon>Micromonosporaceae</taxon>
        <taxon>Rugosimonospora</taxon>
    </lineage>
</organism>
<reference evidence="13" key="1">
    <citation type="submission" date="2021-01" db="EMBL/GenBank/DDBJ databases">
        <title>Whole genome shotgun sequence of Rugosimonospora africana NBRC 104875.</title>
        <authorList>
            <person name="Komaki H."/>
            <person name="Tamura T."/>
        </authorList>
    </citation>
    <scope>NUCLEOTIDE SEQUENCE</scope>
    <source>
        <strain evidence="13">NBRC 104875</strain>
    </source>
</reference>
<proteinExistence type="predicted"/>
<sequence>MGLWVRTAVSYVLVTLAAVLLVEAVLIGFYAPRLVSDKVNEEGVLADLRSDIQATALKLSVRISAGNGAGQPATIPAAMPGAAPRPATDGPVRLLPEHAGPCTAAATNHLYLLVGADGTVLESSAARCVPTGRPLPTISEGHDAAAGASGIGPGVNGDRVAWALSPVVAAPPGSLDAAATPADLTGIAGAHQVATLYEQQPITAGHHGRPSDARSLLTPGLVVLAGAVPVGLLFGYVSMRRPVRRLHRLATTTQALADGDLDRRVHVTGRDELSRLEADVNRMAERLSASIDRERTLADSRARTTERARIARDLHDSVSQDLFSLRLLASGIARALPDDSPLRTQLRQLASTADTATHQMQAMLLQLRPTASAEHGLPTALRQLAETYRQRVGITVHTHLDDVELDPVHEHALLRIAQEAFANAVRHGDPTDLTLTLTGDVLRVHDSGHGFDPGAPRLGMGLTLMRERAAEIGARLAVVSSPGAGTTIEVHRA</sequence>
<dbReference type="SMART" id="SM00304">
    <property type="entry name" value="HAMP"/>
    <property type="match status" value="1"/>
</dbReference>
<dbReference type="Pfam" id="PF02518">
    <property type="entry name" value="HATPase_c"/>
    <property type="match status" value="1"/>
</dbReference>
<dbReference type="Gene3D" id="3.30.565.10">
    <property type="entry name" value="Histidine kinase-like ATPase, C-terminal domain"/>
    <property type="match status" value="1"/>
</dbReference>
<dbReference type="CDD" id="cd16917">
    <property type="entry name" value="HATPase_UhpB-NarQ-NarX-like"/>
    <property type="match status" value="1"/>
</dbReference>
<evidence type="ECO:0000256" key="5">
    <source>
        <dbReference type="ARBA" id="ARBA00022679"/>
    </source>
</evidence>
<dbReference type="Pfam" id="PF07730">
    <property type="entry name" value="HisKA_3"/>
    <property type="match status" value="1"/>
</dbReference>
<dbReference type="InterPro" id="IPR005467">
    <property type="entry name" value="His_kinase_dom"/>
</dbReference>
<comment type="subcellular location">
    <subcellularLocation>
        <location evidence="2">Membrane</location>
    </subcellularLocation>
</comment>
<feature type="domain" description="HAMP" evidence="12">
    <location>
        <begin position="240"/>
        <end position="292"/>
    </location>
</feature>
<dbReference type="AlphaFoldDB" id="A0A8J3R2W0"/>
<dbReference type="SUPFAM" id="SSF55874">
    <property type="entry name" value="ATPase domain of HSP90 chaperone/DNA topoisomerase II/histidine kinase"/>
    <property type="match status" value="1"/>
</dbReference>
<dbReference type="EC" id="2.7.13.3" evidence="3"/>
<evidence type="ECO:0000256" key="8">
    <source>
        <dbReference type="ARBA" id="ARBA00022989"/>
    </source>
</evidence>
<dbReference type="GO" id="GO:0016020">
    <property type="term" value="C:membrane"/>
    <property type="evidence" value="ECO:0007669"/>
    <property type="project" value="UniProtKB-SubCell"/>
</dbReference>
<keyword evidence="5" id="KW-0808">Transferase</keyword>
<keyword evidence="6 10" id="KW-0812">Transmembrane</keyword>
<evidence type="ECO:0000313" key="13">
    <source>
        <dbReference type="EMBL" id="GIH19176.1"/>
    </source>
</evidence>
<evidence type="ECO:0000256" key="3">
    <source>
        <dbReference type="ARBA" id="ARBA00012438"/>
    </source>
</evidence>
<evidence type="ECO:0000256" key="2">
    <source>
        <dbReference type="ARBA" id="ARBA00004370"/>
    </source>
</evidence>
<dbReference type="InterPro" id="IPR003660">
    <property type="entry name" value="HAMP_dom"/>
</dbReference>
<accession>A0A8J3R2W0</accession>
<dbReference type="Proteomes" id="UP000642748">
    <property type="component" value="Unassembled WGS sequence"/>
</dbReference>
<dbReference type="PANTHER" id="PTHR24421">
    <property type="entry name" value="NITRATE/NITRITE SENSOR PROTEIN NARX-RELATED"/>
    <property type="match status" value="1"/>
</dbReference>
<evidence type="ECO:0000256" key="10">
    <source>
        <dbReference type="SAM" id="Phobius"/>
    </source>
</evidence>
<keyword evidence="9" id="KW-0902">Two-component regulatory system</keyword>
<dbReference type="SUPFAM" id="SSF158472">
    <property type="entry name" value="HAMP domain-like"/>
    <property type="match status" value="1"/>
</dbReference>
<comment type="catalytic activity">
    <reaction evidence="1">
        <text>ATP + protein L-histidine = ADP + protein N-phospho-L-histidine.</text>
        <dbReference type="EC" id="2.7.13.3"/>
    </reaction>
</comment>
<dbReference type="Gene3D" id="6.10.340.10">
    <property type="match status" value="1"/>
</dbReference>
<keyword evidence="4" id="KW-0597">Phosphoprotein</keyword>
<dbReference type="InterPro" id="IPR003594">
    <property type="entry name" value="HATPase_dom"/>
</dbReference>
<evidence type="ECO:0000256" key="1">
    <source>
        <dbReference type="ARBA" id="ARBA00000085"/>
    </source>
</evidence>
<comment type="caution">
    <text evidence="13">The sequence shown here is derived from an EMBL/GenBank/DDBJ whole genome shotgun (WGS) entry which is preliminary data.</text>
</comment>
<dbReference type="CDD" id="cd06225">
    <property type="entry name" value="HAMP"/>
    <property type="match status" value="1"/>
</dbReference>
<dbReference type="PROSITE" id="PS50109">
    <property type="entry name" value="HIS_KIN"/>
    <property type="match status" value="1"/>
</dbReference>
<keyword evidence="8 10" id="KW-1133">Transmembrane helix</keyword>
<evidence type="ECO:0000256" key="6">
    <source>
        <dbReference type="ARBA" id="ARBA00022692"/>
    </source>
</evidence>
<feature type="domain" description="Histidine kinase" evidence="11">
    <location>
        <begin position="309"/>
        <end position="493"/>
    </location>
</feature>
<dbReference type="PANTHER" id="PTHR24421:SF61">
    <property type="entry name" value="OXYGEN SENSOR HISTIDINE KINASE NREB"/>
    <property type="match status" value="1"/>
</dbReference>
<dbReference type="InterPro" id="IPR036890">
    <property type="entry name" value="HATPase_C_sf"/>
</dbReference>
<gene>
    <name evidence="13" type="ORF">Raf01_73480</name>
</gene>
<evidence type="ECO:0000313" key="14">
    <source>
        <dbReference type="Proteomes" id="UP000642748"/>
    </source>
</evidence>
<dbReference type="InterPro" id="IPR050482">
    <property type="entry name" value="Sensor_HK_TwoCompSys"/>
</dbReference>
<keyword evidence="7" id="KW-0418">Kinase</keyword>
<name>A0A8J3R2W0_9ACTN</name>